<feature type="transmembrane region" description="Helical" evidence="1">
    <location>
        <begin position="333"/>
        <end position="358"/>
    </location>
</feature>
<accession>A0ABW4VX34</accession>
<name>A0ABW4VX34_9BACI</name>
<evidence type="ECO:0000313" key="2">
    <source>
        <dbReference type="EMBL" id="MFD2043807.1"/>
    </source>
</evidence>
<dbReference type="InterPro" id="IPR031617">
    <property type="entry name" value="PelG"/>
</dbReference>
<evidence type="ECO:0000313" key="3">
    <source>
        <dbReference type="Proteomes" id="UP001597383"/>
    </source>
</evidence>
<sequence>MAGVGIQLKKLVKDKSFFGGVKAFTFSSIVITGPLFLCILLLTVAQQFLELTSTPYYERELFLAGMLYSFVFSQIITSGFIMVGTRYLADQIYENKEENILSSLYGMIAVTVVIGGVIGAVFFLLSPLDFMFKLVAYLFLIELIIIWGLMMYISALKYYKQIIMGFLVGVLSSIAAIWVCYVAFDYLTATHLIICVNIGFLLLMLFFINSIKKRFPINNEQYFNFLTYFSKYPSLFFVGLFYTFGLFIHAFMIWGSDLQMIVSDTYVMAPLFDVPFFYAFLTILPAMIIFVLTVETAFYNKYKSFYDKVIGSSSYQEIQNAHMKMFNVLSKEIVFIMEFQLFFTVCAIAIGTSLLPITVEQVDIFNIVTVGNYFFIIMFVVMQILLYFDDRKGALIVISSYLLVSLITAPITVLVGSYGLSCFISGLIGLVVAFGRLRYYCRNFGYFTYCAQPVEAKGHIIQEMARRLNTLNGFEGEKK</sequence>
<feature type="transmembrane region" description="Helical" evidence="1">
    <location>
        <begin position="418"/>
        <end position="437"/>
    </location>
</feature>
<organism evidence="2 3">
    <name type="scientific">Ornithinibacillus salinisoli</name>
    <dbReference type="NCBI Taxonomy" id="1848459"/>
    <lineage>
        <taxon>Bacteria</taxon>
        <taxon>Bacillati</taxon>
        <taxon>Bacillota</taxon>
        <taxon>Bacilli</taxon>
        <taxon>Bacillales</taxon>
        <taxon>Bacillaceae</taxon>
        <taxon>Ornithinibacillus</taxon>
    </lineage>
</organism>
<feature type="transmembrane region" description="Helical" evidence="1">
    <location>
        <begin position="162"/>
        <end position="184"/>
    </location>
</feature>
<dbReference type="Proteomes" id="UP001597383">
    <property type="component" value="Unassembled WGS sequence"/>
</dbReference>
<keyword evidence="1" id="KW-1133">Transmembrane helix</keyword>
<feature type="transmembrane region" description="Helical" evidence="1">
    <location>
        <begin position="364"/>
        <end position="387"/>
    </location>
</feature>
<feature type="transmembrane region" description="Helical" evidence="1">
    <location>
        <begin position="276"/>
        <end position="298"/>
    </location>
</feature>
<keyword evidence="1" id="KW-0472">Membrane</keyword>
<reference evidence="3" key="1">
    <citation type="journal article" date="2019" name="Int. J. Syst. Evol. Microbiol.">
        <title>The Global Catalogue of Microorganisms (GCM) 10K type strain sequencing project: providing services to taxonomists for standard genome sequencing and annotation.</title>
        <authorList>
            <consortium name="The Broad Institute Genomics Platform"/>
            <consortium name="The Broad Institute Genome Sequencing Center for Infectious Disease"/>
            <person name="Wu L."/>
            <person name="Ma J."/>
        </authorList>
    </citation>
    <scope>NUCLEOTIDE SEQUENCE [LARGE SCALE GENOMIC DNA]</scope>
    <source>
        <strain evidence="3">R28</strain>
    </source>
</reference>
<feature type="transmembrane region" description="Helical" evidence="1">
    <location>
        <begin position="21"/>
        <end position="49"/>
    </location>
</feature>
<gene>
    <name evidence="2" type="primary">pelG</name>
    <name evidence="2" type="ORF">ACFSJF_05950</name>
</gene>
<feature type="transmembrane region" description="Helical" evidence="1">
    <location>
        <begin position="130"/>
        <end position="150"/>
    </location>
</feature>
<keyword evidence="3" id="KW-1185">Reference proteome</keyword>
<feature type="transmembrane region" description="Helical" evidence="1">
    <location>
        <begin position="394"/>
        <end position="412"/>
    </location>
</feature>
<evidence type="ECO:0000256" key="1">
    <source>
        <dbReference type="SAM" id="Phobius"/>
    </source>
</evidence>
<proteinExistence type="predicted"/>
<feature type="transmembrane region" description="Helical" evidence="1">
    <location>
        <begin position="104"/>
        <end position="124"/>
    </location>
</feature>
<protein>
    <submittedName>
        <fullName evidence="2">Exopolysaccharide Pel transporter PelG</fullName>
    </submittedName>
</protein>
<keyword evidence="1" id="KW-0812">Transmembrane</keyword>
<comment type="caution">
    <text evidence="2">The sequence shown here is derived from an EMBL/GenBank/DDBJ whole genome shotgun (WGS) entry which is preliminary data.</text>
</comment>
<dbReference type="RefSeq" id="WP_377555862.1">
    <property type="nucleotide sequence ID" value="NZ_JBHUMI010000011.1"/>
</dbReference>
<feature type="transmembrane region" description="Helical" evidence="1">
    <location>
        <begin position="190"/>
        <end position="211"/>
    </location>
</feature>
<feature type="transmembrane region" description="Helical" evidence="1">
    <location>
        <begin position="61"/>
        <end position="83"/>
    </location>
</feature>
<dbReference type="EMBL" id="JBHUHQ010000011">
    <property type="protein sequence ID" value="MFD2043807.1"/>
    <property type="molecule type" value="Genomic_DNA"/>
</dbReference>
<feature type="transmembrane region" description="Helical" evidence="1">
    <location>
        <begin position="232"/>
        <end position="256"/>
    </location>
</feature>
<dbReference type="Pfam" id="PF16933">
    <property type="entry name" value="PelG"/>
    <property type="match status" value="1"/>
</dbReference>